<dbReference type="Proteomes" id="UP000625527">
    <property type="component" value="Unassembled WGS sequence"/>
</dbReference>
<evidence type="ECO:0000313" key="8">
    <source>
        <dbReference type="EMBL" id="MBE1875771.1"/>
    </source>
</evidence>
<dbReference type="InterPro" id="IPR000086">
    <property type="entry name" value="NUDIX_hydrolase_dom"/>
</dbReference>
<feature type="domain" description="Nudix hydrolase" evidence="7">
    <location>
        <begin position="14"/>
        <end position="232"/>
    </location>
</feature>
<evidence type="ECO:0000256" key="4">
    <source>
        <dbReference type="ARBA" id="ARBA00022801"/>
    </source>
</evidence>
<evidence type="ECO:0000256" key="6">
    <source>
        <dbReference type="ARBA" id="ARBA00023211"/>
    </source>
</evidence>
<accession>A0ABR9MXI5</accession>
<keyword evidence="6" id="KW-0464">Manganese</keyword>
<dbReference type="PANTHER" id="PTHR12318">
    <property type="entry name" value="TESTOSTERONE-REGULATED PROTEIN RP2"/>
    <property type="match status" value="1"/>
</dbReference>
<dbReference type="PANTHER" id="PTHR12318:SF0">
    <property type="entry name" value="ACYL-COENZYME A DIPHOSPHATASE NUDT19"/>
    <property type="match status" value="1"/>
</dbReference>
<dbReference type="CDD" id="cd18870">
    <property type="entry name" value="NUDIX_AcylCoAdiphos_Nudt19"/>
    <property type="match status" value="1"/>
</dbReference>
<keyword evidence="3" id="KW-0479">Metal-binding</keyword>
<dbReference type="SUPFAM" id="SSF55811">
    <property type="entry name" value="Nudix"/>
    <property type="match status" value="1"/>
</dbReference>
<evidence type="ECO:0000256" key="3">
    <source>
        <dbReference type="ARBA" id="ARBA00022723"/>
    </source>
</evidence>
<comment type="cofactor">
    <cofactor evidence="1">
        <name>Mn(2+)</name>
        <dbReference type="ChEBI" id="CHEBI:29035"/>
    </cofactor>
</comment>
<keyword evidence="9" id="KW-1185">Reference proteome</keyword>
<evidence type="ECO:0000256" key="1">
    <source>
        <dbReference type="ARBA" id="ARBA00001936"/>
    </source>
</evidence>
<keyword evidence="5" id="KW-0460">Magnesium</keyword>
<evidence type="ECO:0000256" key="5">
    <source>
        <dbReference type="ARBA" id="ARBA00022842"/>
    </source>
</evidence>
<dbReference type="Gene3D" id="3.90.79.10">
    <property type="entry name" value="Nucleoside Triphosphate Pyrophosphohydrolase"/>
    <property type="match status" value="1"/>
</dbReference>
<protein>
    <submittedName>
        <fullName evidence="8">NUDIX hydrolase</fullName>
    </submittedName>
</protein>
<comment type="caution">
    <text evidence="8">The sequence shown here is derived from an EMBL/GenBank/DDBJ whole genome shotgun (WGS) entry which is preliminary data.</text>
</comment>
<name>A0ABR9MXI5_9MICO</name>
<evidence type="ECO:0000259" key="7">
    <source>
        <dbReference type="PROSITE" id="PS51462"/>
    </source>
</evidence>
<dbReference type="InterPro" id="IPR015797">
    <property type="entry name" value="NUDIX_hydrolase-like_dom_sf"/>
</dbReference>
<dbReference type="InterPro" id="IPR039121">
    <property type="entry name" value="NUDT19"/>
</dbReference>
<organism evidence="8 9">
    <name type="scientific">Myceligenerans pegani</name>
    <dbReference type="NCBI Taxonomy" id="2776917"/>
    <lineage>
        <taxon>Bacteria</taxon>
        <taxon>Bacillati</taxon>
        <taxon>Actinomycetota</taxon>
        <taxon>Actinomycetes</taxon>
        <taxon>Micrococcales</taxon>
        <taxon>Promicromonosporaceae</taxon>
        <taxon>Myceligenerans</taxon>
    </lineage>
</organism>
<dbReference type="GO" id="GO:0016787">
    <property type="term" value="F:hydrolase activity"/>
    <property type="evidence" value="ECO:0007669"/>
    <property type="project" value="UniProtKB-KW"/>
</dbReference>
<evidence type="ECO:0000313" key="9">
    <source>
        <dbReference type="Proteomes" id="UP000625527"/>
    </source>
</evidence>
<reference evidence="8 9" key="1">
    <citation type="submission" date="2020-10" db="EMBL/GenBank/DDBJ databases">
        <title>Myceligenerans pegani sp. nov., an endophytic actinomycete isolated from Peganum harmala L. in Xinjiang, China.</title>
        <authorList>
            <person name="Xin L."/>
        </authorList>
    </citation>
    <scope>NUCLEOTIDE SEQUENCE [LARGE SCALE GENOMIC DNA]</scope>
    <source>
        <strain evidence="8 9">TRM65318</strain>
    </source>
</reference>
<evidence type="ECO:0000256" key="2">
    <source>
        <dbReference type="ARBA" id="ARBA00001946"/>
    </source>
</evidence>
<sequence length="280" mass="29354">MGYVARVTTTPAVPRPAATVILVRDRTDPSGERAPLQVFLQRRVASMAFAAGMTVFPGGAVDAGDAIAPARVRGPGPAEWGRRFSCDPGEAARFVGAAVRETFEECGVLLAAPAGPPSGSSSGTAEPPPPDDAWLRAARSGLIDRTRTLADVLDGAGLVLRADLLRPWARWITPEQEPRRYDAAFFVAALPAGQAADARTTEAIEAGWWYPADILAEHAAGAARLMPPTWLTMTELAGFADASAVLAAAAGRVVTPTRPALVRKGERTVAVVGDREIAMP</sequence>
<dbReference type="PROSITE" id="PS51462">
    <property type="entry name" value="NUDIX"/>
    <property type="match status" value="1"/>
</dbReference>
<gene>
    <name evidence="8" type="ORF">IHE71_08610</name>
</gene>
<proteinExistence type="predicted"/>
<comment type="cofactor">
    <cofactor evidence="2">
        <name>Mg(2+)</name>
        <dbReference type="ChEBI" id="CHEBI:18420"/>
    </cofactor>
</comment>
<dbReference type="EMBL" id="JADAQT010000069">
    <property type="protein sequence ID" value="MBE1875771.1"/>
    <property type="molecule type" value="Genomic_DNA"/>
</dbReference>
<keyword evidence="4 8" id="KW-0378">Hydrolase</keyword>